<reference evidence="1" key="2">
    <citation type="submission" date="2025-03" db="EMBL/GenBank/DDBJ databases">
        <authorList>
            <consortium name="ELIXIR-Norway"/>
            <consortium name="Elixir Norway"/>
        </authorList>
    </citation>
    <scope>NUCLEOTIDE SEQUENCE</scope>
</reference>
<protein>
    <submittedName>
        <fullName evidence="1">Uncharacterized protein</fullName>
    </submittedName>
</protein>
<dbReference type="EMBL" id="OX596103">
    <property type="protein sequence ID" value="CAM9838568.1"/>
    <property type="molecule type" value="Genomic_DNA"/>
</dbReference>
<organism evidence="1 2">
    <name type="scientific">Rangifer tarandus platyrhynchus</name>
    <name type="common">Svalbard reindeer</name>
    <dbReference type="NCBI Taxonomy" id="3082113"/>
    <lineage>
        <taxon>Eukaryota</taxon>
        <taxon>Metazoa</taxon>
        <taxon>Chordata</taxon>
        <taxon>Craniata</taxon>
        <taxon>Vertebrata</taxon>
        <taxon>Euteleostomi</taxon>
        <taxon>Mammalia</taxon>
        <taxon>Eutheria</taxon>
        <taxon>Laurasiatheria</taxon>
        <taxon>Artiodactyla</taxon>
        <taxon>Ruminantia</taxon>
        <taxon>Pecora</taxon>
        <taxon>Cervidae</taxon>
        <taxon>Odocoileinae</taxon>
        <taxon>Rangifer</taxon>
    </lineage>
</organism>
<sequence length="138" mass="14022">MSPEAAGPQGVVGQALGGLTGWLPHHQLPGSAAQEPLQMGGSQGQAPKEEAWANVLRFQGAISGAEARAAVHRAPHPLPAAPAASPTLEMCVSVSVCSLKAAQASSTPSAWSQPAPGWHLAPLSLLGLCAYGWHKEPA</sequence>
<evidence type="ECO:0000313" key="1">
    <source>
        <dbReference type="EMBL" id="CAM9838568.1"/>
    </source>
</evidence>
<dbReference type="Proteomes" id="UP001162501">
    <property type="component" value="Chromosome 19"/>
</dbReference>
<gene>
    <name evidence="1" type="ORF">MRATA1EN22A_LOCUS8168</name>
</gene>
<accession>A0AC59YN96</accession>
<name>A0AC59YN96_RANTA</name>
<evidence type="ECO:0000313" key="2">
    <source>
        <dbReference type="Proteomes" id="UP001162501"/>
    </source>
</evidence>
<proteinExistence type="predicted"/>
<reference evidence="1" key="1">
    <citation type="submission" date="2023-05" db="EMBL/GenBank/DDBJ databases">
        <authorList>
            <consortium name="ELIXIR-Norway"/>
        </authorList>
    </citation>
    <scope>NUCLEOTIDE SEQUENCE</scope>
</reference>